<dbReference type="Proteomes" id="UP000026961">
    <property type="component" value="Chromosome 2"/>
</dbReference>
<keyword evidence="2" id="KW-1185">Reference proteome</keyword>
<evidence type="ECO:0000313" key="1">
    <source>
        <dbReference type="EnsemblPlants" id="OGLUM02G19710.1"/>
    </source>
</evidence>
<proteinExistence type="predicted"/>
<dbReference type="HOGENOM" id="CLU_1828310_0_0_1"/>
<dbReference type="STRING" id="40148.A0A0D9YT96"/>
<organism evidence="1">
    <name type="scientific">Oryza glumipatula</name>
    <dbReference type="NCBI Taxonomy" id="40148"/>
    <lineage>
        <taxon>Eukaryota</taxon>
        <taxon>Viridiplantae</taxon>
        <taxon>Streptophyta</taxon>
        <taxon>Embryophyta</taxon>
        <taxon>Tracheophyta</taxon>
        <taxon>Spermatophyta</taxon>
        <taxon>Magnoliopsida</taxon>
        <taxon>Liliopsida</taxon>
        <taxon>Poales</taxon>
        <taxon>Poaceae</taxon>
        <taxon>BOP clade</taxon>
        <taxon>Oryzoideae</taxon>
        <taxon>Oryzeae</taxon>
        <taxon>Oryzinae</taxon>
        <taxon>Oryza</taxon>
    </lineage>
</organism>
<dbReference type="AlphaFoldDB" id="A0A0D9YT96"/>
<name>A0A0D9YT96_9ORYZ</name>
<reference evidence="1" key="1">
    <citation type="submission" date="2015-04" db="UniProtKB">
        <authorList>
            <consortium name="EnsemblPlants"/>
        </authorList>
    </citation>
    <scope>IDENTIFICATION</scope>
</reference>
<dbReference type="Gramene" id="OGLUM02G19710.1">
    <property type="protein sequence ID" value="OGLUM02G19710.1"/>
    <property type="gene ID" value="OGLUM02G19710"/>
</dbReference>
<sequence>MGHGPRVVCPFLYPCLAARVNQELPQFCRTRSSAEALKDPTTASPRKYLSMGCLSTQLLGVFDHLKKIRIEKCFWNWIESFSHPEAFRRKRTWDQDQTEIEEPTLHHLVIVIINDFVALDCEVALVGLLLSWSSLDELKIF</sequence>
<reference evidence="1" key="2">
    <citation type="submission" date="2018-05" db="EMBL/GenBank/DDBJ databases">
        <title>OgluRS3 (Oryza glumaepatula Reference Sequence Version 3).</title>
        <authorList>
            <person name="Zhang J."/>
            <person name="Kudrna D."/>
            <person name="Lee S."/>
            <person name="Talag J."/>
            <person name="Welchert J."/>
            <person name="Wing R.A."/>
        </authorList>
    </citation>
    <scope>NUCLEOTIDE SEQUENCE [LARGE SCALE GENOMIC DNA]</scope>
</reference>
<protein>
    <submittedName>
        <fullName evidence="1">Uncharacterized protein</fullName>
    </submittedName>
</protein>
<accession>A0A0D9YT96</accession>
<evidence type="ECO:0000313" key="2">
    <source>
        <dbReference type="Proteomes" id="UP000026961"/>
    </source>
</evidence>
<dbReference type="EnsemblPlants" id="OGLUM02G19710.1">
    <property type="protein sequence ID" value="OGLUM02G19710.1"/>
    <property type="gene ID" value="OGLUM02G19710"/>
</dbReference>